<evidence type="ECO:0000256" key="1">
    <source>
        <dbReference type="SAM" id="Coils"/>
    </source>
</evidence>
<dbReference type="VEuPathDB" id="FungiDB:SDRG_02158"/>
<dbReference type="InParanoid" id="T0QSI4"/>
<dbReference type="InterPro" id="IPR007330">
    <property type="entry name" value="MIT_dom"/>
</dbReference>
<evidence type="ECO:0000313" key="5">
    <source>
        <dbReference type="Proteomes" id="UP000030762"/>
    </source>
</evidence>
<feature type="region of interest" description="Disordered" evidence="2">
    <location>
        <begin position="36"/>
        <end position="86"/>
    </location>
</feature>
<organism evidence="4 5">
    <name type="scientific">Saprolegnia diclina (strain VS20)</name>
    <dbReference type="NCBI Taxonomy" id="1156394"/>
    <lineage>
        <taxon>Eukaryota</taxon>
        <taxon>Sar</taxon>
        <taxon>Stramenopiles</taxon>
        <taxon>Oomycota</taxon>
        <taxon>Saprolegniomycetes</taxon>
        <taxon>Saprolegniales</taxon>
        <taxon>Saprolegniaceae</taxon>
        <taxon>Saprolegnia</taxon>
    </lineage>
</organism>
<keyword evidence="1" id="KW-0175">Coiled coil</keyword>
<reference evidence="4 5" key="1">
    <citation type="submission" date="2012-04" db="EMBL/GenBank/DDBJ databases">
        <title>The Genome Sequence of Saprolegnia declina VS20.</title>
        <authorList>
            <consortium name="The Broad Institute Genome Sequencing Platform"/>
            <person name="Russ C."/>
            <person name="Nusbaum C."/>
            <person name="Tyler B."/>
            <person name="van West P."/>
            <person name="Dieguez-Uribeondo J."/>
            <person name="de Bruijn I."/>
            <person name="Tripathy S."/>
            <person name="Jiang R."/>
            <person name="Young S.K."/>
            <person name="Zeng Q."/>
            <person name="Gargeya S."/>
            <person name="Fitzgerald M."/>
            <person name="Haas B."/>
            <person name="Abouelleil A."/>
            <person name="Alvarado L."/>
            <person name="Arachchi H.M."/>
            <person name="Berlin A."/>
            <person name="Chapman S.B."/>
            <person name="Goldberg J."/>
            <person name="Griggs A."/>
            <person name="Gujja S."/>
            <person name="Hansen M."/>
            <person name="Howarth C."/>
            <person name="Imamovic A."/>
            <person name="Larimer J."/>
            <person name="McCowen C."/>
            <person name="Montmayeur A."/>
            <person name="Murphy C."/>
            <person name="Neiman D."/>
            <person name="Pearson M."/>
            <person name="Priest M."/>
            <person name="Roberts A."/>
            <person name="Saif S."/>
            <person name="Shea T."/>
            <person name="Sisk P."/>
            <person name="Sykes S."/>
            <person name="Wortman J."/>
            <person name="Nusbaum C."/>
            <person name="Birren B."/>
        </authorList>
    </citation>
    <scope>NUCLEOTIDE SEQUENCE [LARGE SCALE GENOMIC DNA]</scope>
    <source>
        <strain evidence="4 5">VS20</strain>
    </source>
</reference>
<dbReference type="SUPFAM" id="SSF116846">
    <property type="entry name" value="MIT domain"/>
    <property type="match status" value="1"/>
</dbReference>
<dbReference type="RefSeq" id="XP_008605953.1">
    <property type="nucleotide sequence ID" value="XM_008607731.1"/>
</dbReference>
<dbReference type="InterPro" id="IPR036181">
    <property type="entry name" value="MIT_dom_sf"/>
</dbReference>
<accession>T0QSI4</accession>
<feature type="region of interest" description="Disordered" evidence="2">
    <location>
        <begin position="355"/>
        <end position="444"/>
    </location>
</feature>
<sequence length="444" mass="49171">MSLEDRLASLRTGKAPTALARPLLQPLGDVTFTEVSEDEWDDEATSYIAPPPSQTTLTPPSSEPRTTMYTSLATPPPSEDAHRPPRLMPMYAEAPLPSRPVDASVLYEAALKIATAAMNDERARRFTTAIDGYTEAGSIFIEIGRQESDARVQKTMKKKAFSLLTRAEALATWFDKVQVEASSGHNISEALTQAEEATSKEVTDNEEQVRVMTQELQQLKYASDLRASSVEDIADVTTAPHVQDMKLALVNEMHSLLNLPEVDHLRTFKPLSEDANKDAYAVELAQQVESLKKELAFEKATHVLGNFVRKKRFQAAASVDDEEQKRLQTEVDRLRAELKAHQAMLAEAPSKRPMTTLLVPTSPRRPTTAPSPQKGGFFAAFGRKKGGSHAPPEFFMGPRGLKKQQQDDTSSSRRRSDPSLQSPRELRRQRSTSGDNTSADSVWL</sequence>
<dbReference type="AlphaFoldDB" id="T0QSI4"/>
<dbReference type="Pfam" id="PF04212">
    <property type="entry name" value="MIT"/>
    <property type="match status" value="1"/>
</dbReference>
<dbReference type="GeneID" id="19942885"/>
<keyword evidence="5" id="KW-1185">Reference proteome</keyword>
<evidence type="ECO:0000313" key="4">
    <source>
        <dbReference type="EMBL" id="EQC41109.1"/>
    </source>
</evidence>
<name>T0QSI4_SAPDV</name>
<proteinExistence type="predicted"/>
<evidence type="ECO:0000259" key="3">
    <source>
        <dbReference type="Pfam" id="PF04212"/>
    </source>
</evidence>
<dbReference type="Proteomes" id="UP000030762">
    <property type="component" value="Unassembled WGS sequence"/>
</dbReference>
<feature type="coiled-coil region" evidence="1">
    <location>
        <begin position="281"/>
        <end position="344"/>
    </location>
</feature>
<protein>
    <recommendedName>
        <fullName evidence="3">MIT domain-containing protein</fullName>
    </recommendedName>
</protein>
<feature type="compositionally biased region" description="Basic and acidic residues" evidence="2">
    <location>
        <begin position="404"/>
        <end position="417"/>
    </location>
</feature>
<gene>
    <name evidence="4" type="ORF">SDRG_02158</name>
</gene>
<feature type="compositionally biased region" description="Low complexity" evidence="2">
    <location>
        <begin position="54"/>
        <end position="64"/>
    </location>
</feature>
<dbReference type="OrthoDB" id="122397at2759"/>
<evidence type="ECO:0000256" key="2">
    <source>
        <dbReference type="SAM" id="MobiDB-lite"/>
    </source>
</evidence>
<dbReference type="eggNOG" id="ENOG502QV7W">
    <property type="taxonomic scope" value="Eukaryota"/>
</dbReference>
<dbReference type="EMBL" id="JH767135">
    <property type="protein sequence ID" value="EQC41109.1"/>
    <property type="molecule type" value="Genomic_DNA"/>
</dbReference>
<feature type="domain" description="MIT" evidence="3">
    <location>
        <begin position="108"/>
        <end position="170"/>
    </location>
</feature>
<dbReference type="OMA" id="QRTSYSH"/>
<feature type="compositionally biased region" description="Polar residues" evidence="2">
    <location>
        <begin position="431"/>
        <end position="444"/>
    </location>
</feature>
<feature type="compositionally biased region" description="Low complexity" evidence="2">
    <location>
        <begin position="360"/>
        <end position="381"/>
    </location>
</feature>
<dbReference type="Gene3D" id="1.20.58.80">
    <property type="entry name" value="Phosphotransferase system, lactose/cellobiose-type IIA subunit"/>
    <property type="match status" value="1"/>
</dbReference>